<organism evidence="6 7">
    <name type="scientific">Aeromonas schubertii</name>
    <dbReference type="NCBI Taxonomy" id="652"/>
    <lineage>
        <taxon>Bacteria</taxon>
        <taxon>Pseudomonadati</taxon>
        <taxon>Pseudomonadota</taxon>
        <taxon>Gammaproteobacteria</taxon>
        <taxon>Aeromonadales</taxon>
        <taxon>Aeromonadaceae</taxon>
        <taxon>Aeromonas</taxon>
    </lineage>
</organism>
<accession>A0A0S2SH83</accession>
<dbReference type="EC" id="3.6.1.27" evidence="1"/>
<feature type="transmembrane region" description="Helical" evidence="4">
    <location>
        <begin position="40"/>
        <end position="64"/>
    </location>
</feature>
<feature type="domain" description="Phosphatidic acid phosphatase type 2/haloperoxidase" evidence="5">
    <location>
        <begin position="78"/>
        <end position="227"/>
    </location>
</feature>
<feature type="transmembrane region" description="Helical" evidence="4">
    <location>
        <begin position="212"/>
        <end position="231"/>
    </location>
</feature>
<evidence type="ECO:0000256" key="2">
    <source>
        <dbReference type="ARBA" id="ARBA00032707"/>
    </source>
</evidence>
<evidence type="ECO:0000259" key="5">
    <source>
        <dbReference type="SMART" id="SM00014"/>
    </source>
</evidence>
<dbReference type="SMART" id="SM00014">
    <property type="entry name" value="acidPPc"/>
    <property type="match status" value="1"/>
</dbReference>
<dbReference type="Pfam" id="PF01569">
    <property type="entry name" value="PAP2"/>
    <property type="match status" value="1"/>
</dbReference>
<evidence type="ECO:0000313" key="6">
    <source>
        <dbReference type="EMBL" id="ALP41076.1"/>
    </source>
</evidence>
<keyword evidence="4" id="KW-0812">Transmembrane</keyword>
<evidence type="ECO:0000256" key="4">
    <source>
        <dbReference type="SAM" id="Phobius"/>
    </source>
</evidence>
<dbReference type="PATRIC" id="fig|652.5.peg.2526"/>
<evidence type="ECO:0000256" key="3">
    <source>
        <dbReference type="ARBA" id="ARBA00047594"/>
    </source>
</evidence>
<evidence type="ECO:0000256" key="1">
    <source>
        <dbReference type="ARBA" id="ARBA00012374"/>
    </source>
</evidence>
<gene>
    <name evidence="6" type="ORF">WL1483_1657</name>
</gene>
<dbReference type="SUPFAM" id="SSF48317">
    <property type="entry name" value="Acid phosphatase/Vanadium-dependent haloperoxidase"/>
    <property type="match status" value="1"/>
</dbReference>
<dbReference type="Gene3D" id="1.20.144.10">
    <property type="entry name" value="Phosphatidic acid phosphatase type 2/haloperoxidase"/>
    <property type="match status" value="1"/>
</dbReference>
<dbReference type="PANTHER" id="PTHR14969:SF54">
    <property type="entry name" value="PHOSPHATIDYLGLYCEROPHOSPHATASE B"/>
    <property type="match status" value="1"/>
</dbReference>
<dbReference type="InterPro" id="IPR000326">
    <property type="entry name" value="PAP2/HPO"/>
</dbReference>
<reference evidence="7" key="1">
    <citation type="submission" date="2015-10" db="EMBL/GenBank/DDBJ databases">
        <title>Complete Genome Sequence of Aeromonas schubertii strain WL1483.</title>
        <authorList>
            <person name="Liu L."/>
        </authorList>
    </citation>
    <scope>NUCLEOTIDE SEQUENCE [LARGE SCALE GENOMIC DNA]</scope>
    <source>
        <strain evidence="7">WL1483</strain>
    </source>
</reference>
<protein>
    <recommendedName>
        <fullName evidence="1">undecaprenyl-diphosphate phosphatase</fullName>
        <ecNumber evidence="1">3.6.1.27</ecNumber>
    </recommendedName>
    <alternativeName>
        <fullName evidence="2">Undecaprenyl pyrophosphate phosphatase</fullName>
    </alternativeName>
</protein>
<dbReference type="KEGG" id="asr:WL1483_1657"/>
<name>A0A0S2SH83_9GAMM</name>
<evidence type="ECO:0000313" key="7">
    <source>
        <dbReference type="Proteomes" id="UP000058114"/>
    </source>
</evidence>
<comment type="catalytic activity">
    <reaction evidence="3">
        <text>di-trans,octa-cis-undecaprenyl diphosphate + H2O = di-trans,octa-cis-undecaprenyl phosphate + phosphate + H(+)</text>
        <dbReference type="Rhea" id="RHEA:28094"/>
        <dbReference type="ChEBI" id="CHEBI:15377"/>
        <dbReference type="ChEBI" id="CHEBI:15378"/>
        <dbReference type="ChEBI" id="CHEBI:43474"/>
        <dbReference type="ChEBI" id="CHEBI:58405"/>
        <dbReference type="ChEBI" id="CHEBI:60392"/>
        <dbReference type="EC" id="3.6.1.27"/>
    </reaction>
</comment>
<sequence>MLTNAQVLRFSAALILPLALLALSGWPPFLTHDLNQPGLYLAYLLSGTVGLPGLLATFALLFAMTQFKLRLGRREWGLLLAVFVLLMGADWCIKAAIKHLTQEPRPYLVWLVEQGLLDSLEHFYAAPVSERMEQIHATSLLLGLPTWLGQHWQQGVNYAFPSGHTIVTITLAQFFGLIWLTRAPRGAWLLPLWALAVAVSRLLLGMHWAGDLLASAILGSATAILGARWWLHQVSR</sequence>
<feature type="transmembrane region" description="Helical" evidence="4">
    <location>
        <begin position="187"/>
        <end position="206"/>
    </location>
</feature>
<keyword evidence="4" id="KW-1133">Transmembrane helix</keyword>
<keyword evidence="4" id="KW-0472">Membrane</keyword>
<dbReference type="InterPro" id="IPR036938">
    <property type="entry name" value="PAP2/HPO_sf"/>
</dbReference>
<dbReference type="EMBL" id="CP013067">
    <property type="protein sequence ID" value="ALP41076.1"/>
    <property type="molecule type" value="Genomic_DNA"/>
</dbReference>
<dbReference type="RefSeq" id="WP_060586513.1">
    <property type="nucleotide sequence ID" value="NZ_CP013067.1"/>
</dbReference>
<dbReference type="GO" id="GO:0050380">
    <property type="term" value="F:undecaprenyl-diphosphatase activity"/>
    <property type="evidence" value="ECO:0007669"/>
    <property type="project" value="UniProtKB-EC"/>
</dbReference>
<feature type="transmembrane region" description="Helical" evidence="4">
    <location>
        <begin position="76"/>
        <end position="97"/>
    </location>
</feature>
<proteinExistence type="predicted"/>
<reference evidence="6 7" key="2">
    <citation type="journal article" date="2016" name="Genome Announc.">
        <title>Complete Genome Sequence of the Highly Virulent Aeromonas schubertii Strain WL1483, Isolated from Diseased Snakehead Fish (Channa argus) in China.</title>
        <authorList>
            <person name="Liu L."/>
            <person name="Li N."/>
            <person name="Zhang D."/>
            <person name="Fu X."/>
            <person name="Shi C."/>
            <person name="Lin Q."/>
            <person name="Hao G."/>
        </authorList>
    </citation>
    <scope>NUCLEOTIDE SEQUENCE [LARGE SCALE GENOMIC DNA]</scope>
    <source>
        <strain evidence="6 7">WL1483</strain>
    </source>
</reference>
<dbReference type="CDD" id="cd01610">
    <property type="entry name" value="PAP2_like"/>
    <property type="match status" value="1"/>
</dbReference>
<dbReference type="PANTHER" id="PTHR14969">
    <property type="entry name" value="SPHINGOSINE-1-PHOSPHATE PHOSPHOHYDROLASE"/>
    <property type="match status" value="1"/>
</dbReference>
<dbReference type="GO" id="GO:0005886">
    <property type="term" value="C:plasma membrane"/>
    <property type="evidence" value="ECO:0007669"/>
    <property type="project" value="TreeGrafter"/>
</dbReference>
<feature type="transmembrane region" description="Helical" evidence="4">
    <location>
        <begin position="158"/>
        <end position="180"/>
    </location>
</feature>
<dbReference type="Proteomes" id="UP000058114">
    <property type="component" value="Chromosome"/>
</dbReference>
<dbReference type="AlphaFoldDB" id="A0A0S2SH83"/>